<dbReference type="Gene3D" id="3.30.830.10">
    <property type="entry name" value="Metalloenzyme, LuxS/M16 peptidase-like"/>
    <property type="match status" value="2"/>
</dbReference>
<dbReference type="Proteomes" id="UP001220670">
    <property type="component" value="Unassembled WGS sequence"/>
</dbReference>
<protein>
    <submittedName>
        <fullName evidence="8">Pitrilysin family protein</fullName>
    </submittedName>
</protein>
<dbReference type="InterPro" id="IPR011249">
    <property type="entry name" value="Metalloenz_LuxS/M16"/>
</dbReference>
<sequence>MQQFKYPKFNQTVYQQRLTNGLLVTMLPMEGFHKTYAVLSTEFGSIDNAFVPVGKDELLTLPDGVSHFLEHKMFEKADHDAFDLFGRLGADANAFTSFTQTRYLFSTTSHLHENLDVLLDFVQDPYFTEQTVAKEKGIIGQEITMYNDDPGWRLYLGMLGNLYPNDPMRIDIAGTQESIQKITAEMLYDAYRTFYQPANMNLFIAGKLDIDQTLAWVEQNQAQKHFDTPSLPKRLAVISDPDANDVIPFRTLTMAVERPKVMVGLRGIQQLDDGKQRLLYKWRINLLLAMLFDETSANFLRLYDAGIIDDSFNYNFEIQRGFHLATFSTDTDQMEQFSDAMIQILKEAPEQLEAVKNQFEDIKHAMLGRLINQLDSPENIAVLYGGGYFDHATLLDEIEILRGIEYDELTTAIDQFIKPERLSVYQIVPPTK</sequence>
<organism evidence="8 9">
    <name type="scientific">Limosilactobacillus mucosae</name>
    <name type="common">Lactobacillus mucosae</name>
    <dbReference type="NCBI Taxonomy" id="97478"/>
    <lineage>
        <taxon>Bacteria</taxon>
        <taxon>Bacillati</taxon>
        <taxon>Bacillota</taxon>
        <taxon>Bacilli</taxon>
        <taxon>Lactobacillales</taxon>
        <taxon>Lactobacillaceae</taxon>
        <taxon>Limosilactobacillus</taxon>
    </lineage>
</organism>
<evidence type="ECO:0000256" key="4">
    <source>
        <dbReference type="ARBA" id="ARBA00022833"/>
    </source>
</evidence>
<evidence type="ECO:0000259" key="6">
    <source>
        <dbReference type="Pfam" id="PF00675"/>
    </source>
</evidence>
<comment type="similarity">
    <text evidence="1">Belongs to the peptidase M16 family.</text>
</comment>
<evidence type="ECO:0000256" key="1">
    <source>
        <dbReference type="ARBA" id="ARBA00007261"/>
    </source>
</evidence>
<evidence type="ECO:0000256" key="5">
    <source>
        <dbReference type="ARBA" id="ARBA00023049"/>
    </source>
</evidence>
<dbReference type="RefSeq" id="WP_272208631.1">
    <property type="nucleotide sequence ID" value="NZ_JAQOMV010000021.1"/>
</dbReference>
<evidence type="ECO:0000313" key="9">
    <source>
        <dbReference type="Proteomes" id="UP001220670"/>
    </source>
</evidence>
<proteinExistence type="inferred from homology"/>
<dbReference type="GO" id="GO:0008237">
    <property type="term" value="F:metallopeptidase activity"/>
    <property type="evidence" value="ECO:0007669"/>
    <property type="project" value="UniProtKB-KW"/>
</dbReference>
<feature type="domain" description="Peptidase M16 C-terminal" evidence="7">
    <location>
        <begin position="181"/>
        <end position="351"/>
    </location>
</feature>
<dbReference type="PANTHER" id="PTHR43690">
    <property type="entry name" value="NARDILYSIN"/>
    <property type="match status" value="1"/>
</dbReference>
<dbReference type="GO" id="GO:0046872">
    <property type="term" value="F:metal ion binding"/>
    <property type="evidence" value="ECO:0007669"/>
    <property type="project" value="InterPro"/>
</dbReference>
<keyword evidence="2" id="KW-0645">Protease</keyword>
<dbReference type="AlphaFoldDB" id="A0AAJ1HRT5"/>
<feature type="domain" description="Peptidase M16 N-terminal" evidence="6">
    <location>
        <begin position="63"/>
        <end position="150"/>
    </location>
</feature>
<evidence type="ECO:0000256" key="2">
    <source>
        <dbReference type="ARBA" id="ARBA00022670"/>
    </source>
</evidence>
<dbReference type="InterPro" id="IPR050626">
    <property type="entry name" value="Peptidase_M16"/>
</dbReference>
<dbReference type="SUPFAM" id="SSF63411">
    <property type="entry name" value="LuxS/MPP-like metallohydrolase"/>
    <property type="match status" value="2"/>
</dbReference>
<evidence type="ECO:0000259" key="7">
    <source>
        <dbReference type="Pfam" id="PF05193"/>
    </source>
</evidence>
<keyword evidence="3" id="KW-0378">Hydrolase</keyword>
<dbReference type="InterPro" id="IPR007863">
    <property type="entry name" value="Peptidase_M16_C"/>
</dbReference>
<dbReference type="InterPro" id="IPR011765">
    <property type="entry name" value="Pept_M16_N"/>
</dbReference>
<evidence type="ECO:0000256" key="3">
    <source>
        <dbReference type="ARBA" id="ARBA00022801"/>
    </source>
</evidence>
<keyword evidence="4" id="KW-0862">Zinc</keyword>
<evidence type="ECO:0000313" key="8">
    <source>
        <dbReference type="EMBL" id="MDC2829471.1"/>
    </source>
</evidence>
<dbReference type="EMBL" id="JAQONE010000011">
    <property type="protein sequence ID" value="MDC2829471.1"/>
    <property type="molecule type" value="Genomic_DNA"/>
</dbReference>
<name>A0AAJ1HRT5_LIMMU</name>
<dbReference type="Pfam" id="PF00675">
    <property type="entry name" value="Peptidase_M16"/>
    <property type="match status" value="1"/>
</dbReference>
<keyword evidence="5" id="KW-0482">Metalloprotease</keyword>
<comment type="caution">
    <text evidence="8">The sequence shown here is derived from an EMBL/GenBank/DDBJ whole genome shotgun (WGS) entry which is preliminary data.</text>
</comment>
<gene>
    <name evidence="8" type="ORF">PO250_03945</name>
</gene>
<dbReference type="GO" id="GO:0006508">
    <property type="term" value="P:proteolysis"/>
    <property type="evidence" value="ECO:0007669"/>
    <property type="project" value="UniProtKB-KW"/>
</dbReference>
<reference evidence="8" key="1">
    <citation type="submission" date="2023-01" db="EMBL/GenBank/DDBJ databases">
        <title>Genome analysis of 13 Lactobacillus isolated from gut of wild boar.</title>
        <authorList>
            <person name="Papp P."/>
            <person name="Libisch B."/>
            <person name="Nagy T."/>
            <person name="Olasz F."/>
        </authorList>
    </citation>
    <scope>NUCLEOTIDE SEQUENCE</scope>
    <source>
        <strain evidence="8">F146</strain>
    </source>
</reference>
<accession>A0AAJ1HRT5</accession>
<dbReference type="NCBIfam" id="NF047421">
    <property type="entry name" value="YfmH_fam"/>
    <property type="match status" value="1"/>
</dbReference>
<dbReference type="Pfam" id="PF05193">
    <property type="entry name" value="Peptidase_M16_C"/>
    <property type="match status" value="1"/>
</dbReference>
<dbReference type="PANTHER" id="PTHR43690:SF17">
    <property type="entry name" value="PROTEIN YHJJ"/>
    <property type="match status" value="1"/>
</dbReference>